<dbReference type="InParanoid" id="A0A409Y4J6"/>
<dbReference type="AlphaFoldDB" id="A0A409Y4J6"/>
<protein>
    <submittedName>
        <fullName evidence="2">Uncharacterized protein</fullName>
    </submittedName>
</protein>
<keyword evidence="3" id="KW-1185">Reference proteome</keyword>
<organism evidence="2 3">
    <name type="scientific">Gymnopilus dilepis</name>
    <dbReference type="NCBI Taxonomy" id="231916"/>
    <lineage>
        <taxon>Eukaryota</taxon>
        <taxon>Fungi</taxon>
        <taxon>Dikarya</taxon>
        <taxon>Basidiomycota</taxon>
        <taxon>Agaricomycotina</taxon>
        <taxon>Agaricomycetes</taxon>
        <taxon>Agaricomycetidae</taxon>
        <taxon>Agaricales</taxon>
        <taxon>Agaricineae</taxon>
        <taxon>Hymenogastraceae</taxon>
        <taxon>Gymnopilus</taxon>
    </lineage>
</organism>
<sequence length="399" mass="45706">MRLNNGPQLEVELRHPRSLHKRIYHQWNLRDSMGSSSTIPGHTASETDKIPLHEPCFITKRIGYDLKKFYWIKPDKDNVPEQKRVGQYLISLGLVPLDFDLHSATNTIKLDRNLHHILEKLGLFAVTCAKSTLEAILTLLKEENKRFDERQGRYQRFFQLDKEPFSNAQYELVLVYPNHFLPNGSALTMHFPHPENEDELVAKLYMIGNDGVLREGRDSNSPRFPAFYAPDSDREQQHRVNPFLAIIYAEIVFRRYLRSSPTKALPAEYQELVDLTTAVVKEIYHPPLVEKVLPYADMAAKCAATENDGQPETKPKDDVALAKKTTSRQVDASGKYIASTYSSYGPEVKKPGKGASHEEYVEYFTYLMSGRDKPLTRQDKANLKATGLYVIESDEDEED</sequence>
<evidence type="ECO:0000256" key="1">
    <source>
        <dbReference type="SAM" id="MobiDB-lite"/>
    </source>
</evidence>
<dbReference type="EMBL" id="NHYE01001178">
    <property type="protein sequence ID" value="PPQ97871.1"/>
    <property type="molecule type" value="Genomic_DNA"/>
</dbReference>
<evidence type="ECO:0000313" key="2">
    <source>
        <dbReference type="EMBL" id="PPQ97871.1"/>
    </source>
</evidence>
<dbReference type="Proteomes" id="UP000284706">
    <property type="component" value="Unassembled WGS sequence"/>
</dbReference>
<dbReference type="OrthoDB" id="3013631at2759"/>
<gene>
    <name evidence="2" type="ORF">CVT26_013040</name>
</gene>
<evidence type="ECO:0000313" key="3">
    <source>
        <dbReference type="Proteomes" id="UP000284706"/>
    </source>
</evidence>
<feature type="region of interest" description="Disordered" evidence="1">
    <location>
        <begin position="305"/>
        <end position="325"/>
    </location>
</feature>
<feature type="compositionally biased region" description="Basic and acidic residues" evidence="1">
    <location>
        <begin position="311"/>
        <end position="321"/>
    </location>
</feature>
<name>A0A409Y4J6_9AGAR</name>
<reference evidence="2 3" key="1">
    <citation type="journal article" date="2018" name="Evol. Lett.">
        <title>Horizontal gene cluster transfer increased hallucinogenic mushroom diversity.</title>
        <authorList>
            <person name="Reynolds H.T."/>
            <person name="Vijayakumar V."/>
            <person name="Gluck-Thaler E."/>
            <person name="Korotkin H.B."/>
            <person name="Matheny P.B."/>
            <person name="Slot J.C."/>
        </authorList>
    </citation>
    <scope>NUCLEOTIDE SEQUENCE [LARGE SCALE GENOMIC DNA]</scope>
    <source>
        <strain evidence="2 3">SRW20</strain>
    </source>
</reference>
<accession>A0A409Y4J6</accession>
<comment type="caution">
    <text evidence="2">The sequence shown here is derived from an EMBL/GenBank/DDBJ whole genome shotgun (WGS) entry which is preliminary data.</text>
</comment>
<proteinExistence type="predicted"/>